<dbReference type="Pfam" id="PF05649">
    <property type="entry name" value="Peptidase_M13_N"/>
    <property type="match status" value="1"/>
</dbReference>
<dbReference type="GO" id="GO:0005886">
    <property type="term" value="C:plasma membrane"/>
    <property type="evidence" value="ECO:0007669"/>
    <property type="project" value="UniProtKB-SubCell"/>
</dbReference>
<dbReference type="Gene3D" id="1.10.1380.10">
    <property type="entry name" value="Neutral endopeptidase , domain2"/>
    <property type="match status" value="1"/>
</dbReference>
<organism evidence="12 13">
    <name type="scientific">Cryptotermes secundus</name>
    <dbReference type="NCBI Taxonomy" id="105785"/>
    <lineage>
        <taxon>Eukaryota</taxon>
        <taxon>Metazoa</taxon>
        <taxon>Ecdysozoa</taxon>
        <taxon>Arthropoda</taxon>
        <taxon>Hexapoda</taxon>
        <taxon>Insecta</taxon>
        <taxon>Pterygota</taxon>
        <taxon>Neoptera</taxon>
        <taxon>Polyneoptera</taxon>
        <taxon>Dictyoptera</taxon>
        <taxon>Blattodea</taxon>
        <taxon>Blattoidea</taxon>
        <taxon>Termitoidae</taxon>
        <taxon>Kalotermitidae</taxon>
        <taxon>Cryptotermitinae</taxon>
        <taxon>Cryptotermes</taxon>
    </lineage>
</organism>
<dbReference type="InterPro" id="IPR042089">
    <property type="entry name" value="Peptidase_M13_dom_2"/>
</dbReference>
<dbReference type="Gene3D" id="3.40.390.10">
    <property type="entry name" value="Collagenase (Catalytic Domain)"/>
    <property type="match status" value="1"/>
</dbReference>
<keyword evidence="4" id="KW-0645">Protease</keyword>
<dbReference type="EMBL" id="NEVH01004413">
    <property type="protein sequence ID" value="PNF39535.1"/>
    <property type="molecule type" value="Genomic_DNA"/>
</dbReference>
<evidence type="ECO:0000313" key="13">
    <source>
        <dbReference type="Proteomes" id="UP000235965"/>
    </source>
</evidence>
<dbReference type="GO" id="GO:0004222">
    <property type="term" value="F:metalloendopeptidase activity"/>
    <property type="evidence" value="ECO:0007669"/>
    <property type="project" value="InterPro"/>
</dbReference>
<dbReference type="CDD" id="cd08662">
    <property type="entry name" value="M13"/>
    <property type="match status" value="1"/>
</dbReference>
<sequence length="684" mass="76769">MSAPVALLRLSVLAALTGATHGAAAVTKLDAKCLTLQCRQAASGVLSALDKKSNPCDDFYEFSCGHFGDNHAIPEGKLLWDNFQILQEAMDTHSRDILNAPVEPGEAAAVSKAKNMFAACMDTDSQDRRGLDPVVELLHQWGGWPVLNSDWTPFDWHRMGDIVAEFAVPFIFSISSLASLDNANSTAVYLDAPSLVLPSPLLFNTETPDLLQALNRAEGGVEDLPFTKYLVKMATLLRDHLHTNVSDETVRKDMADVVLYMQRLSKATQVLKMDNTPIGQRGMAWTIGQLDQWTKETLDNTTMDWVQFLQRAFSKSGVTVRADHPVIFLGGEKALAGIISFIEGSDPRVLANYVMSRLLVFLTPESSREMRDAAFEFYVQQGYITTDYPRWLYCVHKVQDYPSVGFSHAVAYYYKTNMVDTQTLEEAAEMVSDLRAAFHDLLAENNWMDDETRHAAVQKADAMLVLMGFPSWCDSSAELDEFYNNIEVSRGDHFGNVARLRSFVQATNLATLGKDRDRNEWTQSPLVVNAFYNSLNNRITFPVGMMDVPFFYGNHYITLLDYARIGAIVGHEITHGFDSVGRQYDQFGSAFDWWSAGTNAKFEERAQCFVKQYSSYRVSELNKTVDGQRTLRENIADNGGIREAYRAFTRLKTRRGMEAFSPRLPGLEQYSPDQLFFIGYASVT</sequence>
<evidence type="ECO:0000256" key="6">
    <source>
        <dbReference type="ARBA" id="ARBA00022801"/>
    </source>
</evidence>
<dbReference type="OrthoDB" id="6475849at2759"/>
<reference evidence="12 13" key="1">
    <citation type="submission" date="2017-12" db="EMBL/GenBank/DDBJ databases">
        <title>Hemimetabolous genomes reveal molecular basis of termite eusociality.</title>
        <authorList>
            <person name="Harrison M.C."/>
            <person name="Jongepier E."/>
            <person name="Robertson H.M."/>
            <person name="Arning N."/>
            <person name="Bitard-Feildel T."/>
            <person name="Chao H."/>
            <person name="Childers C.P."/>
            <person name="Dinh H."/>
            <person name="Doddapaneni H."/>
            <person name="Dugan S."/>
            <person name="Gowin J."/>
            <person name="Greiner C."/>
            <person name="Han Y."/>
            <person name="Hu H."/>
            <person name="Hughes D.S.T."/>
            <person name="Huylmans A.-K."/>
            <person name="Kemena C."/>
            <person name="Kremer L.P.M."/>
            <person name="Lee S.L."/>
            <person name="Lopez-Ezquerra A."/>
            <person name="Mallet L."/>
            <person name="Monroy-Kuhn J.M."/>
            <person name="Moser A."/>
            <person name="Murali S.C."/>
            <person name="Muzny D.M."/>
            <person name="Otani S."/>
            <person name="Piulachs M.-D."/>
            <person name="Poelchau M."/>
            <person name="Qu J."/>
            <person name="Schaub F."/>
            <person name="Wada-Katsumata A."/>
            <person name="Worley K.C."/>
            <person name="Xie Q."/>
            <person name="Ylla G."/>
            <person name="Poulsen M."/>
            <person name="Gibbs R.A."/>
            <person name="Schal C."/>
            <person name="Richards S."/>
            <person name="Belles X."/>
            <person name="Korb J."/>
            <person name="Bornberg-Bauer E."/>
        </authorList>
    </citation>
    <scope>NUCLEOTIDE SEQUENCE [LARGE SCALE GENOMIC DNA]</scope>
    <source>
        <tissue evidence="12">Whole body</tissue>
    </source>
</reference>
<name>A0A2J7RFD5_9NEOP</name>
<accession>A0A2J7RFD5</accession>
<protein>
    <recommendedName>
        <fullName evidence="14">Endothelin-converting enzyme 1</fullName>
    </recommendedName>
</protein>
<keyword evidence="9" id="KW-0732">Signal</keyword>
<dbReference type="GO" id="GO:0046872">
    <property type="term" value="F:metal ion binding"/>
    <property type="evidence" value="ECO:0007669"/>
    <property type="project" value="UniProtKB-KW"/>
</dbReference>
<keyword evidence="5" id="KW-0479">Metal-binding</keyword>
<dbReference type="PANTHER" id="PTHR11733">
    <property type="entry name" value="ZINC METALLOPROTEASE FAMILY M13 NEPRILYSIN-RELATED"/>
    <property type="match status" value="1"/>
</dbReference>
<keyword evidence="13" id="KW-1185">Reference proteome</keyword>
<feature type="domain" description="Peptidase M13 N-terminal" evidence="11">
    <location>
        <begin position="55"/>
        <end position="470"/>
    </location>
</feature>
<dbReference type="PRINTS" id="PR00786">
    <property type="entry name" value="NEPRILYSIN"/>
</dbReference>
<dbReference type="AlphaFoldDB" id="A0A2J7RFD5"/>
<dbReference type="PROSITE" id="PS51885">
    <property type="entry name" value="NEPRILYSIN"/>
    <property type="match status" value="1"/>
</dbReference>
<evidence type="ECO:0000313" key="12">
    <source>
        <dbReference type="EMBL" id="PNF39535.1"/>
    </source>
</evidence>
<dbReference type="Pfam" id="PF01431">
    <property type="entry name" value="Peptidase_M13"/>
    <property type="match status" value="1"/>
</dbReference>
<evidence type="ECO:0000256" key="8">
    <source>
        <dbReference type="ARBA" id="ARBA00023049"/>
    </source>
</evidence>
<dbReference type="InterPro" id="IPR000718">
    <property type="entry name" value="Peptidase_M13"/>
</dbReference>
<dbReference type="InterPro" id="IPR008753">
    <property type="entry name" value="Peptidase_M13_N"/>
</dbReference>
<evidence type="ECO:0000256" key="2">
    <source>
        <dbReference type="ARBA" id="ARBA00004401"/>
    </source>
</evidence>
<feature type="domain" description="Peptidase M13 C-terminal" evidence="10">
    <location>
        <begin position="529"/>
        <end position="683"/>
    </location>
</feature>
<feature type="signal peptide" evidence="9">
    <location>
        <begin position="1"/>
        <end position="22"/>
    </location>
</feature>
<dbReference type="InterPro" id="IPR024079">
    <property type="entry name" value="MetalloPept_cat_dom_sf"/>
</dbReference>
<keyword evidence="6" id="KW-0378">Hydrolase</keyword>
<dbReference type="Proteomes" id="UP000235965">
    <property type="component" value="Unassembled WGS sequence"/>
</dbReference>
<evidence type="ECO:0000256" key="4">
    <source>
        <dbReference type="ARBA" id="ARBA00022670"/>
    </source>
</evidence>
<evidence type="ECO:0000256" key="5">
    <source>
        <dbReference type="ARBA" id="ARBA00022723"/>
    </source>
</evidence>
<evidence type="ECO:0000259" key="11">
    <source>
        <dbReference type="Pfam" id="PF05649"/>
    </source>
</evidence>
<evidence type="ECO:0000256" key="7">
    <source>
        <dbReference type="ARBA" id="ARBA00022833"/>
    </source>
</evidence>
<comment type="caution">
    <text evidence="12">The sequence shown here is derived from an EMBL/GenBank/DDBJ whole genome shotgun (WGS) entry which is preliminary data.</text>
</comment>
<dbReference type="PANTHER" id="PTHR11733:SF237">
    <property type="entry name" value="NEPRILYSIN-LIKE 4"/>
    <property type="match status" value="1"/>
</dbReference>
<dbReference type="SUPFAM" id="SSF55486">
    <property type="entry name" value="Metalloproteases ('zincins'), catalytic domain"/>
    <property type="match status" value="1"/>
</dbReference>
<evidence type="ECO:0000256" key="9">
    <source>
        <dbReference type="SAM" id="SignalP"/>
    </source>
</evidence>
<comment type="subcellular location">
    <subcellularLocation>
        <location evidence="2">Cell membrane</location>
        <topology evidence="2">Single-pass type II membrane protein</topology>
    </subcellularLocation>
</comment>
<dbReference type="GO" id="GO:0016485">
    <property type="term" value="P:protein processing"/>
    <property type="evidence" value="ECO:0007669"/>
    <property type="project" value="TreeGrafter"/>
</dbReference>
<evidence type="ECO:0000256" key="3">
    <source>
        <dbReference type="ARBA" id="ARBA00007357"/>
    </source>
</evidence>
<keyword evidence="7" id="KW-0862">Zinc</keyword>
<comment type="cofactor">
    <cofactor evidence="1">
        <name>Zn(2+)</name>
        <dbReference type="ChEBI" id="CHEBI:29105"/>
    </cofactor>
</comment>
<proteinExistence type="inferred from homology"/>
<feature type="chain" id="PRO_5014397862" description="Endothelin-converting enzyme 1" evidence="9">
    <location>
        <begin position="23"/>
        <end position="684"/>
    </location>
</feature>
<keyword evidence="8" id="KW-0482">Metalloprotease</keyword>
<gene>
    <name evidence="12" type="ORF">B7P43_G11109</name>
</gene>
<evidence type="ECO:0008006" key="14">
    <source>
        <dbReference type="Google" id="ProtNLM"/>
    </source>
</evidence>
<evidence type="ECO:0000256" key="1">
    <source>
        <dbReference type="ARBA" id="ARBA00001947"/>
    </source>
</evidence>
<evidence type="ECO:0000259" key="10">
    <source>
        <dbReference type="Pfam" id="PF01431"/>
    </source>
</evidence>
<comment type="similarity">
    <text evidence="3">Belongs to the peptidase M13 family.</text>
</comment>
<dbReference type="InterPro" id="IPR018497">
    <property type="entry name" value="Peptidase_M13_C"/>
</dbReference>